<protein>
    <submittedName>
        <fullName evidence="1">Uncharacterized protein</fullName>
    </submittedName>
</protein>
<dbReference type="EMBL" id="PVEP01000015">
    <property type="protein sequence ID" value="PQV52903.1"/>
    <property type="molecule type" value="Genomic_DNA"/>
</dbReference>
<dbReference type="Proteomes" id="UP000238338">
    <property type="component" value="Unassembled WGS sequence"/>
</dbReference>
<evidence type="ECO:0000313" key="1">
    <source>
        <dbReference type="EMBL" id="PQV52903.1"/>
    </source>
</evidence>
<dbReference type="AlphaFoldDB" id="A0A2S8RWK0"/>
<name>A0A2S8RWK0_9RHOB</name>
<comment type="caution">
    <text evidence="1">The sequence shown here is derived from an EMBL/GenBank/DDBJ whole genome shotgun (WGS) entry which is preliminary data.</text>
</comment>
<sequence length="124" mass="13203">MNYARICQTVGSYGHAWGVQLLDEAGKPVPLNGVSNVKFSMKLRNGTVRKVDNADGLVANGTYTFEDGSSQTLGPTDGILIYQPVAADVDTEGDYIGQFTYDLAGKPVIKPGCGYVEIELQAAV</sequence>
<dbReference type="RefSeq" id="WP_146111677.1">
    <property type="nucleotide sequence ID" value="NZ_PVEP01000015.1"/>
</dbReference>
<reference evidence="1 2" key="1">
    <citation type="submission" date="2018-02" db="EMBL/GenBank/DDBJ databases">
        <title>Genomic Encyclopedia of Archaeal and Bacterial Type Strains, Phase II (KMG-II): from individual species to whole genera.</title>
        <authorList>
            <person name="Goeker M."/>
        </authorList>
    </citation>
    <scope>NUCLEOTIDE SEQUENCE [LARGE SCALE GENOMIC DNA]</scope>
    <source>
        <strain evidence="1 2">DSM 18921</strain>
    </source>
</reference>
<keyword evidence="2" id="KW-1185">Reference proteome</keyword>
<evidence type="ECO:0000313" key="2">
    <source>
        <dbReference type="Proteomes" id="UP000238338"/>
    </source>
</evidence>
<gene>
    <name evidence="1" type="ORF">LX70_04009</name>
</gene>
<proteinExistence type="predicted"/>
<accession>A0A2S8RWK0</accession>
<organism evidence="1 2">
    <name type="scientific">Albidovulum denitrificans</name>
    <dbReference type="NCBI Taxonomy" id="404881"/>
    <lineage>
        <taxon>Bacteria</taxon>
        <taxon>Pseudomonadati</taxon>
        <taxon>Pseudomonadota</taxon>
        <taxon>Alphaproteobacteria</taxon>
        <taxon>Rhodobacterales</taxon>
        <taxon>Paracoccaceae</taxon>
        <taxon>Albidovulum</taxon>
    </lineage>
</organism>